<evidence type="ECO:0000256" key="1">
    <source>
        <dbReference type="ARBA" id="ARBA00004173"/>
    </source>
</evidence>
<dbReference type="EMBL" id="JRHA01000006">
    <property type="protein sequence ID" value="PQK16764.1"/>
    <property type="molecule type" value="Genomic_DNA"/>
</dbReference>
<evidence type="ECO:0000256" key="3">
    <source>
        <dbReference type="ARBA" id="ARBA00004370"/>
    </source>
</evidence>
<proteinExistence type="predicted"/>
<dbReference type="InterPro" id="IPR029058">
    <property type="entry name" value="AB_hydrolase_fold"/>
</dbReference>
<dbReference type="GO" id="GO:0016020">
    <property type="term" value="C:membrane"/>
    <property type="evidence" value="ECO:0007669"/>
    <property type="project" value="UniProtKB-SubCell"/>
</dbReference>
<dbReference type="Pfam" id="PF12697">
    <property type="entry name" value="Abhydrolase_6"/>
    <property type="match status" value="1"/>
</dbReference>
<dbReference type="PANTHER" id="PTHR48182">
    <property type="entry name" value="PROTEIN SERAC1"/>
    <property type="match status" value="1"/>
</dbReference>
<dbReference type="InterPro" id="IPR000073">
    <property type="entry name" value="AB_hydrolase_1"/>
</dbReference>
<dbReference type="PANTHER" id="PTHR48182:SF2">
    <property type="entry name" value="PROTEIN SERAC1"/>
    <property type="match status" value="1"/>
</dbReference>
<name>A0A2S7YLA4_BEABA</name>
<dbReference type="SUPFAM" id="SSF53474">
    <property type="entry name" value="alpha/beta-Hydrolases"/>
    <property type="match status" value="1"/>
</dbReference>
<protein>
    <recommendedName>
        <fullName evidence="7">AB hydrolase-1 domain-containing protein</fullName>
    </recommendedName>
</protein>
<dbReference type="InterPro" id="IPR052374">
    <property type="entry name" value="SERAC1"/>
</dbReference>
<keyword evidence="4" id="KW-0256">Endoplasmic reticulum</keyword>
<dbReference type="Proteomes" id="UP000237441">
    <property type="component" value="Unassembled WGS sequence"/>
</dbReference>
<sequence length="189" mass="21244">MLPAKIPKARIIIYRYDSAWHADAPRTRLQLCGEELVHSLHSFRAKCQRRPVIFVGHSLGGNVILQAILYGNDKSRYESLVKAIAGLVFLGTPFRGSKWQPLAEALAFLMGPAGLHRGITRELAFDELALGDRLHRFCGLRNKLSIDVICFCELLEIDCGRRLGIASVAKGMVYELLNRRLLNRVMLMS</sequence>
<comment type="caution">
    <text evidence="8">The sequence shown here is derived from an EMBL/GenBank/DDBJ whole genome shotgun (WGS) entry which is preliminary data.</text>
</comment>
<gene>
    <name evidence="8" type="ORF">BB8028_0006g10830</name>
</gene>
<evidence type="ECO:0000256" key="5">
    <source>
        <dbReference type="ARBA" id="ARBA00023128"/>
    </source>
</evidence>
<evidence type="ECO:0000256" key="4">
    <source>
        <dbReference type="ARBA" id="ARBA00022824"/>
    </source>
</evidence>
<dbReference type="AlphaFoldDB" id="A0A2S7YLA4"/>
<dbReference type="OrthoDB" id="626167at2759"/>
<dbReference type="Gene3D" id="3.40.50.1820">
    <property type="entry name" value="alpha/beta hydrolase"/>
    <property type="match status" value="1"/>
</dbReference>
<dbReference type="GO" id="GO:0005783">
    <property type="term" value="C:endoplasmic reticulum"/>
    <property type="evidence" value="ECO:0007669"/>
    <property type="project" value="UniProtKB-SubCell"/>
</dbReference>
<keyword evidence="6" id="KW-0472">Membrane</keyword>
<reference evidence="8 9" key="1">
    <citation type="submission" date="2016-07" db="EMBL/GenBank/DDBJ databases">
        <title>Comparative genomics of the entomopathogenic fungus Beauveria bassiana.</title>
        <authorList>
            <person name="Valero Jimenez C.A."/>
            <person name="Zwaan B.J."/>
            <person name="Van Kan J.A."/>
            <person name="Takken W."/>
            <person name="Debets A.J."/>
            <person name="Schoustra S.E."/>
            <person name="Koenraadt C.J."/>
        </authorList>
    </citation>
    <scope>NUCLEOTIDE SEQUENCE [LARGE SCALE GENOMIC DNA]</scope>
    <source>
        <strain evidence="8 9">ARSEF 8028</strain>
    </source>
</reference>
<evidence type="ECO:0000256" key="2">
    <source>
        <dbReference type="ARBA" id="ARBA00004240"/>
    </source>
</evidence>
<dbReference type="GO" id="GO:0005739">
    <property type="term" value="C:mitochondrion"/>
    <property type="evidence" value="ECO:0007669"/>
    <property type="project" value="UniProtKB-SubCell"/>
</dbReference>
<evidence type="ECO:0000259" key="7">
    <source>
        <dbReference type="Pfam" id="PF12697"/>
    </source>
</evidence>
<feature type="domain" description="AB hydrolase-1" evidence="7">
    <location>
        <begin position="12"/>
        <end position="117"/>
    </location>
</feature>
<evidence type="ECO:0000256" key="6">
    <source>
        <dbReference type="ARBA" id="ARBA00023136"/>
    </source>
</evidence>
<organism evidence="8 9">
    <name type="scientific">Beauveria bassiana</name>
    <name type="common">White muscardine disease fungus</name>
    <name type="synonym">Tritirachium shiotae</name>
    <dbReference type="NCBI Taxonomy" id="176275"/>
    <lineage>
        <taxon>Eukaryota</taxon>
        <taxon>Fungi</taxon>
        <taxon>Dikarya</taxon>
        <taxon>Ascomycota</taxon>
        <taxon>Pezizomycotina</taxon>
        <taxon>Sordariomycetes</taxon>
        <taxon>Hypocreomycetidae</taxon>
        <taxon>Hypocreales</taxon>
        <taxon>Cordycipitaceae</taxon>
        <taxon>Beauveria</taxon>
    </lineage>
</organism>
<evidence type="ECO:0000313" key="9">
    <source>
        <dbReference type="Proteomes" id="UP000237441"/>
    </source>
</evidence>
<evidence type="ECO:0000313" key="8">
    <source>
        <dbReference type="EMBL" id="PQK16764.1"/>
    </source>
</evidence>
<keyword evidence="5" id="KW-0496">Mitochondrion</keyword>
<comment type="subcellular location">
    <subcellularLocation>
        <location evidence="2">Endoplasmic reticulum</location>
    </subcellularLocation>
    <subcellularLocation>
        <location evidence="3">Membrane</location>
    </subcellularLocation>
    <subcellularLocation>
        <location evidence="1">Mitochondrion</location>
    </subcellularLocation>
</comment>
<accession>A0A2S7YLA4</accession>